<organism evidence="2 3">
    <name type="scientific">Pengzhenrongella sicca</name>
    <dbReference type="NCBI Taxonomy" id="2819238"/>
    <lineage>
        <taxon>Bacteria</taxon>
        <taxon>Bacillati</taxon>
        <taxon>Actinomycetota</taxon>
        <taxon>Actinomycetes</taxon>
        <taxon>Micrococcales</taxon>
        <taxon>Pengzhenrongella</taxon>
    </lineage>
</organism>
<gene>
    <name evidence="2" type="ORF">J4E96_16465</name>
</gene>
<dbReference type="RefSeq" id="WP_227423151.1">
    <property type="nucleotide sequence ID" value="NZ_CP071868.1"/>
</dbReference>
<keyword evidence="3" id="KW-1185">Reference proteome</keyword>
<evidence type="ECO:0000313" key="2">
    <source>
        <dbReference type="EMBL" id="QTE28901.1"/>
    </source>
</evidence>
<dbReference type="AlphaFoldDB" id="A0A8A4ZBV0"/>
<protein>
    <submittedName>
        <fullName evidence="2">Glycosyltransferase</fullName>
    </submittedName>
</protein>
<sequence length="342" mass="38335">MRVLQVLDPPDGTTRYVDQIVHDLPADITLEYFTWRRALAGGYDVLHVHWPERLTRPTARWKRPIVRAALCVLLLRLRLTRTAIVRTEHNVDPHETGDPVERLLLGWLDRWTTLAIQLNPTTRVDPSRRNVRIPLGHYRDRFARYDRPAAVPGRLLYVGLIRPYKGVDRLLECLAEVADPDLTLRVVGRPLSPYWSELVTAATAADARISARLEFVDDETLVAEVSEAALVVLPYRELHNSATLLVALSLDRPVLVPRTPSTLALAAEVGPDWVLLYDGELTPESLTAAFHQVGDSARPAPPDLADRDWSRIGAQHAAAYRSAIDATKNHPLPPARGPRSPR</sequence>
<dbReference type="Proteomes" id="UP000663937">
    <property type="component" value="Chromosome"/>
</dbReference>
<dbReference type="SUPFAM" id="SSF53756">
    <property type="entry name" value="UDP-Glycosyltransferase/glycogen phosphorylase"/>
    <property type="match status" value="1"/>
</dbReference>
<name>A0A8A4ZBV0_9MICO</name>
<dbReference type="EMBL" id="CP071868">
    <property type="protein sequence ID" value="QTE28901.1"/>
    <property type="molecule type" value="Genomic_DNA"/>
</dbReference>
<dbReference type="KEGG" id="psic:J4E96_16465"/>
<dbReference type="Pfam" id="PF13692">
    <property type="entry name" value="Glyco_trans_1_4"/>
    <property type="match status" value="1"/>
</dbReference>
<reference evidence="2" key="1">
    <citation type="submission" date="2021-03" db="EMBL/GenBank/DDBJ databases">
        <title>Pengzhenrongella sicca gen. nov., sp. nov., a new member of suborder Micrococcineae isolated from High-Arctic tundra soil.</title>
        <authorList>
            <person name="Peng F."/>
        </authorList>
    </citation>
    <scope>NUCLEOTIDE SEQUENCE</scope>
    <source>
        <strain evidence="2">LRZ-2</strain>
    </source>
</reference>
<dbReference type="Gene3D" id="3.40.50.2000">
    <property type="entry name" value="Glycogen Phosphorylase B"/>
    <property type="match status" value="2"/>
</dbReference>
<feature type="region of interest" description="Disordered" evidence="1">
    <location>
        <begin position="323"/>
        <end position="342"/>
    </location>
</feature>
<proteinExistence type="predicted"/>
<evidence type="ECO:0000313" key="3">
    <source>
        <dbReference type="Proteomes" id="UP000663937"/>
    </source>
</evidence>
<evidence type="ECO:0000256" key="1">
    <source>
        <dbReference type="SAM" id="MobiDB-lite"/>
    </source>
</evidence>
<accession>A0A8A4ZBV0</accession>